<dbReference type="PROSITE" id="PS50071">
    <property type="entry name" value="HOMEOBOX_2"/>
    <property type="match status" value="1"/>
</dbReference>
<keyword evidence="3" id="KW-0805">Transcription regulation</keyword>
<dbReference type="GO" id="GO:0006355">
    <property type="term" value="P:regulation of DNA-templated transcription"/>
    <property type="evidence" value="ECO:0007669"/>
    <property type="project" value="InterPro"/>
</dbReference>
<evidence type="ECO:0000256" key="8">
    <source>
        <dbReference type="PROSITE-ProRule" id="PRU00108"/>
    </source>
</evidence>
<evidence type="ECO:0000313" key="10">
    <source>
        <dbReference type="EMBL" id="KEH39362.1"/>
    </source>
</evidence>
<reference evidence="10 13" key="1">
    <citation type="journal article" date="2011" name="Nature">
        <title>The Medicago genome provides insight into the evolution of rhizobial symbioses.</title>
        <authorList>
            <person name="Young N.D."/>
            <person name="Debelle F."/>
            <person name="Oldroyd G.E."/>
            <person name="Geurts R."/>
            <person name="Cannon S.B."/>
            <person name="Udvardi M.K."/>
            <person name="Benedito V.A."/>
            <person name="Mayer K.F."/>
            <person name="Gouzy J."/>
            <person name="Schoof H."/>
            <person name="Van de Peer Y."/>
            <person name="Proost S."/>
            <person name="Cook D.R."/>
            <person name="Meyers B.C."/>
            <person name="Spannagl M."/>
            <person name="Cheung F."/>
            <person name="De Mita S."/>
            <person name="Krishnakumar V."/>
            <person name="Gundlach H."/>
            <person name="Zhou S."/>
            <person name="Mudge J."/>
            <person name="Bharti A.K."/>
            <person name="Murray J.D."/>
            <person name="Naoumkina M.A."/>
            <person name="Rosen B."/>
            <person name="Silverstein K.A."/>
            <person name="Tang H."/>
            <person name="Rombauts S."/>
            <person name="Zhao P.X."/>
            <person name="Zhou P."/>
            <person name="Barbe V."/>
            <person name="Bardou P."/>
            <person name="Bechner M."/>
            <person name="Bellec A."/>
            <person name="Berger A."/>
            <person name="Berges H."/>
            <person name="Bidwell S."/>
            <person name="Bisseling T."/>
            <person name="Choisne N."/>
            <person name="Couloux A."/>
            <person name="Denny R."/>
            <person name="Deshpande S."/>
            <person name="Dai X."/>
            <person name="Doyle J.J."/>
            <person name="Dudez A.M."/>
            <person name="Farmer A.D."/>
            <person name="Fouteau S."/>
            <person name="Franken C."/>
            <person name="Gibelin C."/>
            <person name="Gish J."/>
            <person name="Goldstein S."/>
            <person name="Gonzalez A.J."/>
            <person name="Green P.J."/>
            <person name="Hallab A."/>
            <person name="Hartog M."/>
            <person name="Hua A."/>
            <person name="Humphray S.J."/>
            <person name="Jeong D.H."/>
            <person name="Jing Y."/>
            <person name="Jocker A."/>
            <person name="Kenton S.M."/>
            <person name="Kim D.J."/>
            <person name="Klee K."/>
            <person name="Lai H."/>
            <person name="Lang C."/>
            <person name="Lin S."/>
            <person name="Macmil S.L."/>
            <person name="Magdelenat G."/>
            <person name="Matthews L."/>
            <person name="McCorrison J."/>
            <person name="Monaghan E.L."/>
            <person name="Mun J.H."/>
            <person name="Najar F.Z."/>
            <person name="Nicholson C."/>
            <person name="Noirot C."/>
            <person name="O'Bleness M."/>
            <person name="Paule C.R."/>
            <person name="Poulain J."/>
            <person name="Prion F."/>
            <person name="Qin B."/>
            <person name="Qu C."/>
            <person name="Retzel E.F."/>
            <person name="Riddle C."/>
            <person name="Sallet E."/>
            <person name="Samain S."/>
            <person name="Samson N."/>
            <person name="Sanders I."/>
            <person name="Saurat O."/>
            <person name="Scarpelli C."/>
            <person name="Schiex T."/>
            <person name="Segurens B."/>
            <person name="Severin A.J."/>
            <person name="Sherrier D.J."/>
            <person name="Shi R."/>
            <person name="Sims S."/>
            <person name="Singer S.R."/>
            <person name="Sinharoy S."/>
            <person name="Sterck L."/>
            <person name="Viollet A."/>
            <person name="Wang B.B."/>
            <person name="Wang K."/>
            <person name="Wang M."/>
            <person name="Wang X."/>
            <person name="Warfsmann J."/>
            <person name="Weissenbach J."/>
            <person name="White D.D."/>
            <person name="White J.D."/>
            <person name="Wiley G.B."/>
            <person name="Wincker P."/>
            <person name="Xing Y."/>
            <person name="Yang L."/>
            <person name="Yao Z."/>
            <person name="Ying F."/>
            <person name="Zhai J."/>
            <person name="Zhou L."/>
            <person name="Zuber A."/>
            <person name="Denarie J."/>
            <person name="Dixon R.A."/>
            <person name="May G.D."/>
            <person name="Schwartz D.C."/>
            <person name="Rogers J."/>
            <person name="Quetier F."/>
            <person name="Town C.D."/>
            <person name="Roe B.A."/>
        </authorList>
    </citation>
    <scope>NUCLEOTIDE SEQUENCE [LARGE SCALE GENOMIC DNA]</scope>
    <source>
        <strain evidence="10">A17</strain>
        <strain evidence="12 13">cv. Jemalong A17</strain>
    </source>
</reference>
<evidence type="ECO:0000313" key="13">
    <source>
        <dbReference type="Proteomes" id="UP000002051"/>
    </source>
</evidence>
<dbReference type="STRING" id="3880.A0A072VC89"/>
<dbReference type="InterPro" id="IPR001356">
    <property type="entry name" value="HD"/>
</dbReference>
<dbReference type="Pfam" id="PF05920">
    <property type="entry name" value="Homeobox_KN"/>
    <property type="match status" value="1"/>
</dbReference>
<dbReference type="EnsemblPlants" id="KEH39362">
    <property type="protein sequence ID" value="KEH39362"/>
    <property type="gene ID" value="MTR_2g095050"/>
</dbReference>
<comment type="similarity">
    <text evidence="2">Belongs to the TALE/BELL homeobox family.</text>
</comment>
<dbReference type="EMBL" id="CM001218">
    <property type="protein sequence ID" value="KEH39362.1"/>
    <property type="molecule type" value="Genomic_DNA"/>
</dbReference>
<dbReference type="EMBL" id="PSQE01000002">
    <property type="protein sequence ID" value="RHN75977.1"/>
    <property type="molecule type" value="Genomic_DNA"/>
</dbReference>
<evidence type="ECO:0000313" key="11">
    <source>
        <dbReference type="EMBL" id="RHN75977.1"/>
    </source>
</evidence>
<evidence type="ECO:0000259" key="9">
    <source>
        <dbReference type="PROSITE" id="PS50071"/>
    </source>
</evidence>
<reference evidence="12" key="3">
    <citation type="submission" date="2015-04" db="UniProtKB">
        <authorList>
            <consortium name="EnsemblPlants"/>
        </authorList>
    </citation>
    <scope>IDENTIFICATION</scope>
    <source>
        <strain evidence="12">cv. Jemalong A17</strain>
    </source>
</reference>
<protein>
    <submittedName>
        <fullName evidence="10">Associated with HOX protein</fullName>
    </submittedName>
    <submittedName>
        <fullName evidence="11">Putative transcription factor Homeodomain-TALE-BEL family</fullName>
    </submittedName>
</protein>
<dbReference type="PANTHER" id="PTHR11850">
    <property type="entry name" value="HOMEOBOX PROTEIN TRANSCRIPTION FACTORS"/>
    <property type="match status" value="1"/>
</dbReference>
<organism evidence="10 13">
    <name type="scientific">Medicago truncatula</name>
    <name type="common">Barrel medic</name>
    <name type="synonym">Medicago tribuloides</name>
    <dbReference type="NCBI Taxonomy" id="3880"/>
    <lineage>
        <taxon>Eukaryota</taxon>
        <taxon>Viridiplantae</taxon>
        <taxon>Streptophyta</taxon>
        <taxon>Embryophyta</taxon>
        <taxon>Tracheophyta</taxon>
        <taxon>Spermatophyta</taxon>
        <taxon>Magnoliopsida</taxon>
        <taxon>eudicotyledons</taxon>
        <taxon>Gunneridae</taxon>
        <taxon>Pentapetalae</taxon>
        <taxon>rosids</taxon>
        <taxon>fabids</taxon>
        <taxon>Fabales</taxon>
        <taxon>Fabaceae</taxon>
        <taxon>Papilionoideae</taxon>
        <taxon>50 kb inversion clade</taxon>
        <taxon>NPAAA clade</taxon>
        <taxon>Hologalegina</taxon>
        <taxon>IRL clade</taxon>
        <taxon>Trifolieae</taxon>
        <taxon>Medicago</taxon>
    </lineage>
</organism>
<dbReference type="CDD" id="cd00086">
    <property type="entry name" value="homeodomain"/>
    <property type="match status" value="1"/>
</dbReference>
<evidence type="ECO:0000256" key="3">
    <source>
        <dbReference type="ARBA" id="ARBA00023015"/>
    </source>
</evidence>
<dbReference type="HOGENOM" id="CLU_018605_0_0_1"/>
<reference evidence="14" key="4">
    <citation type="journal article" date="2018" name="Nat. Plants">
        <title>Whole-genome landscape of Medicago truncatula symbiotic genes.</title>
        <authorList>
            <person name="Pecrix Y."/>
            <person name="Staton S.E."/>
            <person name="Sallet E."/>
            <person name="Lelandais-Briere C."/>
            <person name="Moreau S."/>
            <person name="Carrere S."/>
            <person name="Blein T."/>
            <person name="Jardinaud M.F."/>
            <person name="Latrasse D."/>
            <person name="Zouine M."/>
            <person name="Zahm M."/>
            <person name="Kreplak J."/>
            <person name="Mayjonade B."/>
            <person name="Satge C."/>
            <person name="Perez M."/>
            <person name="Cauet S."/>
            <person name="Marande W."/>
            <person name="Chantry-Darmon C."/>
            <person name="Lopez-Roques C."/>
            <person name="Bouchez O."/>
            <person name="Berard A."/>
            <person name="Debelle F."/>
            <person name="Munos S."/>
            <person name="Bendahmane A."/>
            <person name="Berges H."/>
            <person name="Niebel A."/>
            <person name="Buitink J."/>
            <person name="Frugier F."/>
            <person name="Benhamed M."/>
            <person name="Crespi M."/>
            <person name="Gouzy J."/>
            <person name="Gamas P."/>
        </authorList>
    </citation>
    <scope>NUCLEOTIDE SEQUENCE [LARGE SCALE GENOMIC DNA]</scope>
    <source>
        <strain evidence="14">cv. Jemalong A17</strain>
    </source>
</reference>
<reference evidence="11" key="5">
    <citation type="journal article" date="2018" name="Nat. Plants">
        <title>Whole-genome landscape of Medicago truncatula symbiotic genes.</title>
        <authorList>
            <person name="Pecrix Y."/>
            <person name="Gamas P."/>
            <person name="Carrere S."/>
        </authorList>
    </citation>
    <scope>NUCLEOTIDE SEQUENCE</scope>
    <source>
        <tissue evidence="11">Leaves</tissue>
    </source>
</reference>
<keyword evidence="7 8" id="KW-0539">Nucleus</keyword>
<comment type="subcellular location">
    <subcellularLocation>
        <location evidence="1 8">Nucleus</location>
    </subcellularLocation>
</comment>
<dbReference type="AlphaFoldDB" id="A0A072VC89"/>
<dbReference type="Gene3D" id="1.10.10.60">
    <property type="entry name" value="Homeodomain-like"/>
    <property type="match status" value="1"/>
</dbReference>
<dbReference type="Proteomes" id="UP000265566">
    <property type="component" value="Chromosome 2"/>
</dbReference>
<evidence type="ECO:0000313" key="14">
    <source>
        <dbReference type="Proteomes" id="UP000265566"/>
    </source>
</evidence>
<dbReference type="InterPro" id="IPR050224">
    <property type="entry name" value="TALE_homeobox"/>
</dbReference>
<proteinExistence type="inferred from homology"/>
<keyword evidence="5 8" id="KW-0371">Homeobox</keyword>
<keyword evidence="6" id="KW-0804">Transcription</keyword>
<sequence length="616" mass="69514">MQDLVQVRNIRNANYKLDEPVYSSTEMLNFLTTTTSNPLEYQELGAASEPSRLMMQHYHQQHYGSLPHSELSDFGNWRNSVPAPHQLTDQYWLLNNANNSLSYVYGAEKQLGLMHQNQNNSLQDVVKSITSNRSDSEMASLMHHNGQGICVGNASELQLQPKPQSLSLSLSSNNITQSKPYVSHFEEGTSSTDEFRSMKHMKPSIISRDCGKSHQDLVVGIIPNSKSPASTSYGNLGPLGPFTGYATILKSSRFLKVAQNLLDGICSPKLVTACDVSETEVASKGSNYSCSSSSMFHSADWGNRSSLGVSLRPDYQQNKAKLMFMQEEVNKRYKQYHQQMQMVFSSFESVAGLNSATPYIDLALKTVSKHFKCLNNAISNQLNHISEVLRNDLSIPTTTNSTKLVDTNNVASLRCMDQSLQKNKPETVPSGFHDPQQHVWRPQRGFPERAVAILRAWLFEHFLHPYPTDTDKHLLATQTGLSRNQVSNWFINARVRVWKPMVEEVHMLDKKTADASENSSLNERTYGTEVGTCSQPRMDKALNKFVMHSIPENQIQCIDTNAEENELNEAEQWSREKRYKLECGMSSRMDGTLMDFLPYRHSGHDVVRSLGLDLFH</sequence>
<dbReference type="SUPFAM" id="SSF46689">
    <property type="entry name" value="Homeodomain-like"/>
    <property type="match status" value="1"/>
</dbReference>
<evidence type="ECO:0000256" key="7">
    <source>
        <dbReference type="ARBA" id="ARBA00023242"/>
    </source>
</evidence>
<keyword evidence="4 8" id="KW-0238">DNA-binding</keyword>
<name>A0A072VC89_MEDTR</name>
<dbReference type="PaxDb" id="3880-AES85214"/>
<evidence type="ECO:0000256" key="6">
    <source>
        <dbReference type="ARBA" id="ARBA00023163"/>
    </source>
</evidence>
<dbReference type="FunFam" id="1.10.10.60:FF:000117">
    <property type="entry name" value="BEL1-like homeodomain protein 9"/>
    <property type="match status" value="1"/>
</dbReference>
<evidence type="ECO:0000256" key="4">
    <source>
        <dbReference type="ARBA" id="ARBA00023125"/>
    </source>
</evidence>
<dbReference type="Gramene" id="rna12243">
    <property type="protein sequence ID" value="RHN75977.1"/>
    <property type="gene ID" value="gene12243"/>
</dbReference>
<dbReference type="SMART" id="SM00389">
    <property type="entry name" value="HOX"/>
    <property type="match status" value="1"/>
</dbReference>
<dbReference type="GO" id="GO:0005634">
    <property type="term" value="C:nucleus"/>
    <property type="evidence" value="ECO:0000318"/>
    <property type="project" value="GO_Central"/>
</dbReference>
<reference evidence="10 13" key="2">
    <citation type="journal article" date="2014" name="BMC Genomics">
        <title>An improved genome release (version Mt4.0) for the model legume Medicago truncatula.</title>
        <authorList>
            <person name="Tang H."/>
            <person name="Krishnakumar V."/>
            <person name="Bidwell S."/>
            <person name="Rosen B."/>
            <person name="Chan A."/>
            <person name="Zhou S."/>
            <person name="Gentzbittel L."/>
            <person name="Childs K.L."/>
            <person name="Yandell M."/>
            <person name="Gundlach H."/>
            <person name="Mayer K.F."/>
            <person name="Schwartz D.C."/>
            <person name="Town C.D."/>
        </authorList>
    </citation>
    <scope>GENOME REANNOTATION</scope>
    <source>
        <strain evidence="10">A17</strain>
        <strain evidence="12 13">cv. Jemalong A17</strain>
    </source>
</reference>
<dbReference type="InterPro" id="IPR006563">
    <property type="entry name" value="POX_dom"/>
</dbReference>
<evidence type="ECO:0000313" key="12">
    <source>
        <dbReference type="EnsemblPlants" id="KEH39362"/>
    </source>
</evidence>
<gene>
    <name evidence="10" type="ordered locus">MTR_2g095050</name>
    <name evidence="11" type="ORF">MtrunA17_Chr2g0327021</name>
</gene>
<dbReference type="InterPro" id="IPR008422">
    <property type="entry name" value="KN_HD"/>
</dbReference>
<dbReference type="InterPro" id="IPR009057">
    <property type="entry name" value="Homeodomain-like_sf"/>
</dbReference>
<accession>A0A072VC89</accession>
<feature type="domain" description="Homeobox" evidence="9">
    <location>
        <begin position="437"/>
        <end position="500"/>
    </location>
</feature>
<keyword evidence="13" id="KW-1185">Reference proteome</keyword>
<feature type="DNA-binding region" description="Homeobox" evidence="8">
    <location>
        <begin position="439"/>
        <end position="501"/>
    </location>
</feature>
<evidence type="ECO:0000256" key="2">
    <source>
        <dbReference type="ARBA" id="ARBA00006454"/>
    </source>
</evidence>
<dbReference type="SMART" id="SM00574">
    <property type="entry name" value="POX"/>
    <property type="match status" value="1"/>
</dbReference>
<evidence type="ECO:0000256" key="5">
    <source>
        <dbReference type="ARBA" id="ARBA00023155"/>
    </source>
</evidence>
<dbReference type="GO" id="GO:0003677">
    <property type="term" value="F:DNA binding"/>
    <property type="evidence" value="ECO:0007669"/>
    <property type="project" value="UniProtKB-UniRule"/>
</dbReference>
<dbReference type="Proteomes" id="UP000002051">
    <property type="component" value="Chromosome 2"/>
</dbReference>
<evidence type="ECO:0000256" key="1">
    <source>
        <dbReference type="ARBA" id="ARBA00004123"/>
    </source>
</evidence>
<dbReference type="Pfam" id="PF07526">
    <property type="entry name" value="POX"/>
    <property type="match status" value="1"/>
</dbReference>